<evidence type="ECO:0000256" key="9">
    <source>
        <dbReference type="ARBA" id="ARBA00022741"/>
    </source>
</evidence>
<protein>
    <recommendedName>
        <fullName evidence="19">Inactive serine/threonine-protein kinase TEX14</fullName>
    </recommendedName>
    <alternativeName>
        <fullName evidence="21">Testis-expressed sequence 14</fullName>
    </alternativeName>
    <alternativeName>
        <fullName evidence="20">Testis-expressed sequence 14 protein</fullName>
    </alternativeName>
</protein>
<dbReference type="GO" id="GO:0051306">
    <property type="term" value="P:mitotic sister chromatid separation"/>
    <property type="evidence" value="ECO:0000318"/>
    <property type="project" value="GO_Central"/>
</dbReference>
<dbReference type="Bgee" id="ENSLOCG00000001292">
    <property type="expression patterns" value="Expressed in testis and 2 other cell types or tissues"/>
</dbReference>
<dbReference type="Ensembl" id="ENSLOCT00000001471.1">
    <property type="protein sequence ID" value="ENSLOCP00000001466.1"/>
    <property type="gene ID" value="ENSLOCG00000001292.1"/>
</dbReference>
<dbReference type="GO" id="GO:0051301">
    <property type="term" value="P:cell division"/>
    <property type="evidence" value="ECO:0007669"/>
    <property type="project" value="UniProtKB-KW"/>
</dbReference>
<dbReference type="AlphaFoldDB" id="W5LZA9"/>
<dbReference type="PROSITE" id="PS50088">
    <property type="entry name" value="ANK_REPEAT"/>
    <property type="match status" value="2"/>
</dbReference>
<evidence type="ECO:0000256" key="10">
    <source>
        <dbReference type="ARBA" id="ARBA00022776"/>
    </source>
</evidence>
<dbReference type="InterPro" id="IPR000719">
    <property type="entry name" value="Prot_kinase_dom"/>
</dbReference>
<organism evidence="24 25">
    <name type="scientific">Lepisosteus oculatus</name>
    <name type="common">Spotted gar</name>
    <dbReference type="NCBI Taxonomy" id="7918"/>
    <lineage>
        <taxon>Eukaryota</taxon>
        <taxon>Metazoa</taxon>
        <taxon>Chordata</taxon>
        <taxon>Craniata</taxon>
        <taxon>Vertebrata</taxon>
        <taxon>Euteleostomi</taxon>
        <taxon>Actinopterygii</taxon>
        <taxon>Neopterygii</taxon>
        <taxon>Holostei</taxon>
        <taxon>Semionotiformes</taxon>
        <taxon>Lepisosteidae</taxon>
        <taxon>Lepisosteus</taxon>
    </lineage>
</organism>
<evidence type="ECO:0000256" key="13">
    <source>
        <dbReference type="ARBA" id="ARBA00023043"/>
    </source>
</evidence>
<dbReference type="EMBL" id="AHAT01005597">
    <property type="status" value="NOT_ANNOTATED_CDS"/>
    <property type="molecule type" value="Genomic_DNA"/>
</dbReference>
<dbReference type="GO" id="GO:0000776">
    <property type="term" value="C:kinetochore"/>
    <property type="evidence" value="ECO:0000318"/>
    <property type="project" value="GO_Central"/>
</dbReference>
<dbReference type="PANTHER" id="PTHR23060">
    <property type="entry name" value="TESTIS EXPRESSED GENE 14"/>
    <property type="match status" value="1"/>
</dbReference>
<feature type="domain" description="Protein kinase" evidence="23">
    <location>
        <begin position="249"/>
        <end position="528"/>
    </location>
</feature>
<dbReference type="InterPro" id="IPR011009">
    <property type="entry name" value="Kinase-like_dom_sf"/>
</dbReference>
<keyword evidence="7" id="KW-0132">Cell division</keyword>
<evidence type="ECO:0000313" key="24">
    <source>
        <dbReference type="Ensembl" id="ENSLOCP00000001466.1"/>
    </source>
</evidence>
<evidence type="ECO:0000256" key="20">
    <source>
        <dbReference type="ARBA" id="ARBA00081075"/>
    </source>
</evidence>
<dbReference type="OMA" id="ICHRKES"/>
<comment type="subunit">
    <text evidence="18">Interacts with KIF23 and RBM44. Interacts with CEP55; inhibiting interaction between CEP55 and PDCD6IP/ALIX and TSG101.</text>
</comment>
<evidence type="ECO:0000256" key="18">
    <source>
        <dbReference type="ARBA" id="ARBA00066020"/>
    </source>
</evidence>
<dbReference type="Pfam" id="PF07714">
    <property type="entry name" value="PK_Tyr_Ser-Thr"/>
    <property type="match status" value="1"/>
</dbReference>
<dbReference type="Gene3D" id="1.10.510.10">
    <property type="entry name" value="Transferase(Phosphotransferase) domain 1"/>
    <property type="match status" value="1"/>
</dbReference>
<keyword evidence="12" id="KW-0067">ATP-binding</keyword>
<keyword evidence="8" id="KW-0677">Repeat</keyword>
<evidence type="ECO:0000256" key="7">
    <source>
        <dbReference type="ARBA" id="ARBA00022618"/>
    </source>
</evidence>
<dbReference type="GO" id="GO:0005737">
    <property type="term" value="C:cytoplasm"/>
    <property type="evidence" value="ECO:0007669"/>
    <property type="project" value="UniProtKB-SubCell"/>
</dbReference>
<evidence type="ECO:0000256" key="11">
    <source>
        <dbReference type="ARBA" id="ARBA00022838"/>
    </source>
</evidence>
<accession>W5LZA9</accession>
<dbReference type="Gene3D" id="1.25.40.20">
    <property type="entry name" value="Ankyrin repeat-containing domain"/>
    <property type="match status" value="1"/>
</dbReference>
<keyword evidence="6" id="KW-0597">Phosphoprotein</keyword>
<dbReference type="InParanoid" id="W5LZA9"/>
<evidence type="ECO:0000256" key="4">
    <source>
        <dbReference type="ARBA" id="ARBA00022454"/>
    </source>
</evidence>
<evidence type="ECO:0000256" key="17">
    <source>
        <dbReference type="ARBA" id="ARBA00057673"/>
    </source>
</evidence>
<keyword evidence="5" id="KW-0963">Cytoplasm</keyword>
<reference evidence="24" key="3">
    <citation type="submission" date="2025-09" db="UniProtKB">
        <authorList>
            <consortium name="Ensembl"/>
        </authorList>
    </citation>
    <scope>IDENTIFICATION</scope>
</reference>
<feature type="repeat" description="ANK" evidence="22">
    <location>
        <begin position="88"/>
        <end position="120"/>
    </location>
</feature>
<dbReference type="InterPro" id="IPR036770">
    <property type="entry name" value="Ankyrin_rpt-contain_sf"/>
</dbReference>
<evidence type="ECO:0000256" key="14">
    <source>
        <dbReference type="ARBA" id="ARBA00023306"/>
    </source>
</evidence>
<dbReference type="PIRSF" id="PIRSF000654">
    <property type="entry name" value="Integrin-linked_kinase"/>
    <property type="match status" value="1"/>
</dbReference>
<keyword evidence="11" id="KW-0995">Kinetochore</keyword>
<evidence type="ECO:0000256" key="21">
    <source>
        <dbReference type="ARBA" id="ARBA00083992"/>
    </source>
</evidence>
<dbReference type="GO" id="GO:0045171">
    <property type="term" value="C:intercellular bridge"/>
    <property type="evidence" value="ECO:0000318"/>
    <property type="project" value="GO_Central"/>
</dbReference>
<name>W5LZA9_LEPOC</name>
<dbReference type="InterPro" id="IPR002110">
    <property type="entry name" value="Ankyrin_rpt"/>
</dbReference>
<comment type="subcellular location">
    <subcellularLocation>
        <location evidence="3">Chromosome</location>
        <location evidence="3">Centromere</location>
        <location evidence="3">Kinetochore</location>
    </subcellularLocation>
    <subcellularLocation>
        <location evidence="2">Cytoplasm</location>
    </subcellularLocation>
    <subcellularLocation>
        <location evidence="1">Midbody</location>
    </subcellularLocation>
</comment>
<dbReference type="Proteomes" id="UP000018468">
    <property type="component" value="Linkage group LG22"/>
</dbReference>
<keyword evidence="4" id="KW-0158">Chromosome</keyword>
<keyword evidence="13 22" id="KW-0040">ANK repeat</keyword>
<dbReference type="EMBL" id="AHAT01005596">
    <property type="status" value="NOT_ANNOTATED_CDS"/>
    <property type="molecule type" value="Genomic_DNA"/>
</dbReference>
<evidence type="ECO:0000256" key="2">
    <source>
        <dbReference type="ARBA" id="ARBA00004496"/>
    </source>
</evidence>
<evidence type="ECO:0000256" key="19">
    <source>
        <dbReference type="ARBA" id="ARBA00073130"/>
    </source>
</evidence>
<evidence type="ECO:0000256" key="22">
    <source>
        <dbReference type="PROSITE-ProRule" id="PRU00023"/>
    </source>
</evidence>
<dbReference type="FunFam" id="1.10.510.10:FF:000428">
    <property type="entry name" value="inactive serine/threonine-protein kinase TEX14 isoform X1"/>
    <property type="match status" value="1"/>
</dbReference>
<dbReference type="PANTHER" id="PTHR23060:SF3">
    <property type="entry name" value="TESTIS EXPRESSED 14, INTERCELLULAR BRIDGE FORMING FACTOR"/>
    <property type="match status" value="1"/>
</dbReference>
<dbReference type="InterPro" id="IPR001245">
    <property type="entry name" value="Ser-Thr/Tyr_kinase_cat_dom"/>
</dbReference>
<dbReference type="SUPFAM" id="SSF48403">
    <property type="entry name" value="Ankyrin repeat"/>
    <property type="match status" value="1"/>
</dbReference>
<proteinExistence type="inferred from homology"/>
<comment type="function">
    <text evidence="17">Required both for the formation of intercellular bridges during meiosis and for kinetochore-microtubule attachment during mitosis. Intercellular bridges are evolutionarily conserved structures that connect differentiating germ cells and are required for spermatogenesis and male fertility. Acts by promoting the conversion of midbodies into intercellular bridges via its interaction with CEP55: interaction with CEP55 inhibits the interaction between CEP55 and PDCD6IP/ALIX and TSG101, blocking cell abscission and leading to transform midbodies into intercellular bridges. Also plays a role during mitosis: recruited to kinetochores by PLK1 during early mitosis and regulates the maturation of the outer kinetochores and microtubule attachment. Has no protein kinase activity in vitro.</text>
</comment>
<keyword evidence="25" id="KW-1185">Reference proteome</keyword>
<dbReference type="SMART" id="SM00248">
    <property type="entry name" value="ANK"/>
    <property type="match status" value="2"/>
</dbReference>
<dbReference type="GO" id="GO:0007094">
    <property type="term" value="P:mitotic spindle assembly checkpoint signaling"/>
    <property type="evidence" value="ECO:0000318"/>
    <property type="project" value="GO_Central"/>
</dbReference>
<evidence type="ECO:0000256" key="3">
    <source>
        <dbReference type="ARBA" id="ARBA00004629"/>
    </source>
</evidence>
<reference evidence="25" key="1">
    <citation type="submission" date="2011-12" db="EMBL/GenBank/DDBJ databases">
        <title>The Draft Genome of Lepisosteus oculatus.</title>
        <authorList>
            <consortium name="The Broad Institute Genome Assembly &amp; Analysis Group"/>
            <consortium name="Computational R&amp;D Group"/>
            <consortium name="and Sequencing Platform"/>
            <person name="Di Palma F."/>
            <person name="Alfoldi J."/>
            <person name="Johnson J."/>
            <person name="Berlin A."/>
            <person name="Gnerre S."/>
            <person name="Jaffe D."/>
            <person name="MacCallum I."/>
            <person name="Young S."/>
            <person name="Walker B.J."/>
            <person name="Lander E.S."/>
            <person name="Lindblad-Toh K."/>
        </authorList>
    </citation>
    <scope>NUCLEOTIDE SEQUENCE [LARGE SCALE GENOMIC DNA]</scope>
</reference>
<evidence type="ECO:0000256" key="8">
    <source>
        <dbReference type="ARBA" id="ARBA00022737"/>
    </source>
</evidence>
<dbReference type="GO" id="GO:0007140">
    <property type="term" value="P:male meiotic nuclear division"/>
    <property type="evidence" value="ECO:0000318"/>
    <property type="project" value="GO_Central"/>
</dbReference>
<keyword evidence="9" id="KW-0547">Nucleotide-binding</keyword>
<dbReference type="HOGENOM" id="CLU_515426_0_0_1"/>
<dbReference type="GO" id="GO:0043063">
    <property type="term" value="P:intercellular bridge organization"/>
    <property type="evidence" value="ECO:0000318"/>
    <property type="project" value="GO_Central"/>
</dbReference>
<feature type="repeat" description="ANK" evidence="22">
    <location>
        <begin position="55"/>
        <end position="87"/>
    </location>
</feature>
<dbReference type="STRING" id="7918.ENSLOCP00000001466"/>
<dbReference type="Pfam" id="PF12796">
    <property type="entry name" value="Ank_2"/>
    <property type="match status" value="1"/>
</dbReference>
<evidence type="ECO:0000256" key="16">
    <source>
        <dbReference type="ARBA" id="ARBA00038349"/>
    </source>
</evidence>
<evidence type="ECO:0000259" key="23">
    <source>
        <dbReference type="PROSITE" id="PS50011"/>
    </source>
</evidence>
<dbReference type="eggNOG" id="ENOG502QSZN">
    <property type="taxonomic scope" value="Eukaryota"/>
</dbReference>
<evidence type="ECO:0000256" key="1">
    <source>
        <dbReference type="ARBA" id="ARBA00004214"/>
    </source>
</evidence>
<evidence type="ECO:0000256" key="5">
    <source>
        <dbReference type="ARBA" id="ARBA00022490"/>
    </source>
</evidence>
<evidence type="ECO:0000256" key="12">
    <source>
        <dbReference type="ARBA" id="ARBA00022840"/>
    </source>
</evidence>
<dbReference type="GO" id="GO:0004672">
    <property type="term" value="F:protein kinase activity"/>
    <property type="evidence" value="ECO:0007669"/>
    <property type="project" value="InterPro"/>
</dbReference>
<dbReference type="FunFam" id="1.25.40.20:FF:000153">
    <property type="entry name" value="inactive serine/threonine-protein kinase TEX14 isoform X3"/>
    <property type="match status" value="1"/>
</dbReference>
<dbReference type="GO" id="GO:0005524">
    <property type="term" value="F:ATP binding"/>
    <property type="evidence" value="ECO:0007669"/>
    <property type="project" value="UniProtKB-KW"/>
</dbReference>
<dbReference type="GO" id="GO:0030496">
    <property type="term" value="C:midbody"/>
    <property type="evidence" value="ECO:0000318"/>
    <property type="project" value="GO_Central"/>
</dbReference>
<dbReference type="SUPFAM" id="SSF56112">
    <property type="entry name" value="Protein kinase-like (PK-like)"/>
    <property type="match status" value="1"/>
</dbReference>
<keyword evidence="15" id="KW-0137">Centromere</keyword>
<reference evidence="24" key="2">
    <citation type="submission" date="2025-08" db="UniProtKB">
        <authorList>
            <consortium name="Ensembl"/>
        </authorList>
    </citation>
    <scope>IDENTIFICATION</scope>
</reference>
<dbReference type="InterPro" id="IPR039339">
    <property type="entry name" value="Tex14"/>
</dbReference>
<evidence type="ECO:0000313" key="25">
    <source>
        <dbReference type="Proteomes" id="UP000018468"/>
    </source>
</evidence>
<dbReference type="PROSITE" id="PS50297">
    <property type="entry name" value="ANK_REP_REGION"/>
    <property type="match status" value="1"/>
</dbReference>
<dbReference type="GeneTree" id="ENSGT00390000015123"/>
<evidence type="ECO:0000256" key="6">
    <source>
        <dbReference type="ARBA" id="ARBA00022553"/>
    </source>
</evidence>
<keyword evidence="10" id="KW-0498">Mitosis</keyword>
<dbReference type="GO" id="GO:0008608">
    <property type="term" value="P:attachment of spindle microtubules to kinetochore"/>
    <property type="evidence" value="ECO:0000318"/>
    <property type="project" value="GO_Central"/>
</dbReference>
<dbReference type="PROSITE" id="PS50011">
    <property type="entry name" value="PROTEIN_KINASE_DOM"/>
    <property type="match status" value="1"/>
</dbReference>
<keyword evidence="14" id="KW-0131">Cell cycle</keyword>
<sequence length="529" mass="58421">MSHAGAPPVPCPVPLGQVKAPGRGAELHRHTLDRNLPKMEKLLRQGVDVDTANNLGQTPLFCAALLGLTSAVELLLQYGANPNHRCEDRSTPVHAAAFSCNPWLVSGLLEAGGDLRLHDQEGRTPEAWAREGPQEHSSRMLDFLQRCVACMQSFTQPSQARDSWMSRRSCKTLVPSPSLLERFRQGGSDLHVNRKPNSKLPSTVQCYGFGNNHKRMWFNKLCAGGPSHATGFLACTPMIEDRELAQAEDEPLLSFSCGAFMSMTNYSWNGCRVTVKELQAHNAVHRGSRDCYLDLLIIEQEYCSQLFHPHLLQLLAVSVSADSLRPRLVFERVHIGSLYDLLHHRRAQFPVLRMDALLPVVLQVCDALVYLHCRSLVLRSLSSHAVLLVHPGVAKITGLHFMELSHSSAGSRGLGTVNACLPLPPELYNWAAPEVIRGRPCTGKADLYSLCALLQELHTDAVPWGAVGPRGIRQAVEGGQALAADERIPPPYYALVRSGLQPRPQDRSPSLQDLRLQLRSDVKEHTAIR</sequence>
<evidence type="ECO:0000256" key="15">
    <source>
        <dbReference type="ARBA" id="ARBA00023328"/>
    </source>
</evidence>
<comment type="similarity">
    <text evidence="16">Belongs to the protein kinase superfamily.</text>
</comment>